<dbReference type="EMBL" id="CP136336">
    <property type="protein sequence ID" value="WOB08571.1"/>
    <property type="molecule type" value="Genomic_DNA"/>
</dbReference>
<dbReference type="PANTHER" id="PTHR47235">
    <property type="entry name" value="BLR6548 PROTEIN"/>
    <property type="match status" value="1"/>
</dbReference>
<keyword evidence="2 3" id="KW-0732">Signal</keyword>
<proteinExistence type="inferred from homology"/>
<feature type="chain" id="PRO_5045112421" evidence="3">
    <location>
        <begin position="32"/>
        <end position="385"/>
    </location>
</feature>
<dbReference type="InterPro" id="IPR006311">
    <property type="entry name" value="TAT_signal"/>
</dbReference>
<dbReference type="Proteomes" id="UP001303946">
    <property type="component" value="Chromosome"/>
</dbReference>
<dbReference type="PANTHER" id="PTHR47235:SF1">
    <property type="entry name" value="BLR6548 PROTEIN"/>
    <property type="match status" value="1"/>
</dbReference>
<dbReference type="Gene3D" id="3.40.50.2300">
    <property type="match status" value="2"/>
</dbReference>
<evidence type="ECO:0000313" key="6">
    <source>
        <dbReference type="Proteomes" id="UP001303946"/>
    </source>
</evidence>
<evidence type="ECO:0000256" key="1">
    <source>
        <dbReference type="ARBA" id="ARBA00010062"/>
    </source>
</evidence>
<accession>A0ABZ0CVP2</accession>
<evidence type="ECO:0000313" key="5">
    <source>
        <dbReference type="EMBL" id="WOB08571.1"/>
    </source>
</evidence>
<dbReference type="RefSeq" id="WP_316701352.1">
    <property type="nucleotide sequence ID" value="NZ_CP136336.1"/>
</dbReference>
<keyword evidence="6" id="KW-1185">Reference proteome</keyword>
<reference evidence="5 6" key="1">
    <citation type="submission" date="2023-10" db="EMBL/GenBank/DDBJ databases">
        <title>Bacteria for the degradation of biodegradable plastic PBAT(Polybutylene adipate terephthalate).</title>
        <authorList>
            <person name="Weon H.-Y."/>
            <person name="Yeon J."/>
        </authorList>
    </citation>
    <scope>NUCLEOTIDE SEQUENCE [LARGE SCALE GENOMIC DNA]</scope>
    <source>
        <strain evidence="5 6">SBD 7-3</strain>
    </source>
</reference>
<evidence type="ECO:0000259" key="4">
    <source>
        <dbReference type="Pfam" id="PF13458"/>
    </source>
</evidence>
<dbReference type="NCBIfam" id="TIGR01409">
    <property type="entry name" value="TAT_signal_seq"/>
    <property type="match status" value="1"/>
</dbReference>
<comment type="similarity">
    <text evidence="1">Belongs to the leucine-binding protein family.</text>
</comment>
<feature type="signal peptide" evidence="3">
    <location>
        <begin position="1"/>
        <end position="31"/>
    </location>
</feature>
<gene>
    <name evidence="5" type="ORF">RXV79_00625</name>
</gene>
<organism evidence="5 6">
    <name type="scientific">Piscinibacter gummiphilus</name>
    <dbReference type="NCBI Taxonomy" id="946333"/>
    <lineage>
        <taxon>Bacteria</taxon>
        <taxon>Pseudomonadati</taxon>
        <taxon>Pseudomonadota</taxon>
        <taxon>Betaproteobacteria</taxon>
        <taxon>Burkholderiales</taxon>
        <taxon>Sphaerotilaceae</taxon>
        <taxon>Piscinibacter</taxon>
    </lineage>
</organism>
<evidence type="ECO:0000256" key="2">
    <source>
        <dbReference type="ARBA" id="ARBA00022729"/>
    </source>
</evidence>
<sequence length="385" mass="40574">MNRLNRRHFLTRASHGAAALGAAGWVVPSWAAEDGVTAKSITIGNSTALSGPLGNAGQDHIKAIQAAFAQINKAGGVNGRELKIVSKDDGYQAPRTVENVKKMIDDGSALAFMSLIGTPNNGAILPMTEKAGIPVLGPITGAASLRKPEYKNTFHIRPSYTDEVTRMVQQLVQMGLQDIAVVYLDNPFGKEVLANTQRVLAEQKLKAVASIALAVDGKNHAEAAQQIVDSKAGAVFLGTTGTGTTDLILSLREKAAGLPVIGLSVTFTDTKRLGKHLQGLAMASVFPSAQVMKFAVVRNFHASMEAAGLTTTGLGLESWINAQVIAEALRRAGRDVTREKLRNALAGLRNFEVGEVAINFTNAAPYVGTTAVKLGVFGPDGILRS</sequence>
<dbReference type="Pfam" id="PF13458">
    <property type="entry name" value="Peripla_BP_6"/>
    <property type="match status" value="1"/>
</dbReference>
<dbReference type="CDD" id="cd06326">
    <property type="entry name" value="PBP1_ABC_ligand_binding-like"/>
    <property type="match status" value="1"/>
</dbReference>
<dbReference type="SUPFAM" id="SSF53822">
    <property type="entry name" value="Periplasmic binding protein-like I"/>
    <property type="match status" value="1"/>
</dbReference>
<dbReference type="InterPro" id="IPR028082">
    <property type="entry name" value="Peripla_BP_I"/>
</dbReference>
<name>A0ABZ0CVP2_9BURK</name>
<evidence type="ECO:0000256" key="3">
    <source>
        <dbReference type="SAM" id="SignalP"/>
    </source>
</evidence>
<dbReference type="InterPro" id="IPR028081">
    <property type="entry name" value="Leu-bd"/>
</dbReference>
<feature type="domain" description="Leucine-binding protein" evidence="4">
    <location>
        <begin position="40"/>
        <end position="360"/>
    </location>
</feature>
<dbReference type="InterPro" id="IPR019546">
    <property type="entry name" value="TAT_signal_bac_arc"/>
</dbReference>
<protein>
    <submittedName>
        <fullName evidence="5">ABC transporter substrate-binding protein</fullName>
    </submittedName>
</protein>
<dbReference type="PROSITE" id="PS51318">
    <property type="entry name" value="TAT"/>
    <property type="match status" value="1"/>
</dbReference>